<proteinExistence type="predicted"/>
<feature type="domain" description="DUF3730" evidence="1">
    <location>
        <begin position="512"/>
        <end position="715"/>
    </location>
</feature>
<keyword evidence="3" id="KW-1185">Reference proteome</keyword>
<evidence type="ECO:0000313" key="3">
    <source>
        <dbReference type="Proteomes" id="UP000596660"/>
    </source>
</evidence>
<protein>
    <recommendedName>
        <fullName evidence="1">DUF3730 domain-containing protein</fullName>
    </recommendedName>
</protein>
<dbReference type="GO" id="GO:0060147">
    <property type="term" value="P:regulation of post-transcriptional gene silencing"/>
    <property type="evidence" value="ECO:0007669"/>
    <property type="project" value="InterPro"/>
</dbReference>
<dbReference type="PANTHER" id="PTHR16212">
    <property type="entry name" value="FOCADHESIN FAMILY MEMBER"/>
    <property type="match status" value="1"/>
</dbReference>
<feature type="domain" description="DUF3730" evidence="1">
    <location>
        <begin position="82"/>
        <end position="355"/>
    </location>
</feature>
<reference evidence="2" key="2">
    <citation type="submission" date="2021-03" db="UniProtKB">
        <authorList>
            <consortium name="EnsemblPlants"/>
        </authorList>
    </citation>
    <scope>IDENTIFICATION</scope>
</reference>
<sequence length="1799" mass="200973">MEAYAPLLVRTRVPQPSLQRYAVIQIFEKLRSTPSIVNPNSDPEREAITQCLQSSSLAVVDQSVRELCRLVKDSKLDHSFALLELQSALEGCPPRFVNVFVKGIGFLVRFGFRTRGFVSENFVHAPENHPFVKVLTCRSESQNELVQQVVLFVVHGKQNGIGEVCDYLRPLLTFSVVVSCSSDSSLSSFLSLVIYSLMSLCCSLLHEASPLLEMLIDCLRCFSLRGAEDIGKVVIFAELLVDAHGVVLQHLVKIGSMVTEAQLIGVKLLDALLTLCLEFETRSIESKPVLELSRRLLSFQKELKLHYLPQLFSPMLSLFVLLAQLELEDEKLYVLDLLAYILKWRIHDENVMAGAVCNPWEVSLFSFPIISLMSSPSNTVKQAASQFLLMLEKLLVSRSTSLKDELSIQRESLFVSKLEMTIFRLLRHLWLQDLPPCSFFLNIYSAYGNRIYENGSKSWLSHLGKYALSIAERHKSSDLISSSHEVVSTEVPFVLGALAGSLVVNQSLGSSAIETLAALSNMEPKLGVSLLLAVLYYCNLIRVLYATALRLLCKAWEINDRVFGSLRSFLLPECFVEFRFDETISISMAASLRDVCRRNPERGVQLILSVAACIESSGSIIRALGFQSIGYLCEADVVDFYTAWNVIAKYGLEYSTDPVLAYSLCSFLRWGAMDAEAYAEASVTILQILWDIGSSNCYNVNPLWIKARVTAIKALSCFEVLHFDRSIPDFRDKAKELLIHETDIHVLQVIKELETKIIAYEHSTRQRFVKKSRAPRSKIEKLLEVFPRVICSSEKSYAARMIPGTALFQLQSSQKDANYEKSEIADDVFAKYHNMLKEVAASLTLSRNIFIALLSLQSWKSFMQNWLHKYTSVLVVKASTSPLDKISKAANNILKCMIKVAEDSMPRVAENIALAVGAFCMILPASVHHVKVLASKFLLDWLFQYEHEHRQWSAAISIGVISTCLHSTDRQQKFQCVNGLIEVVCESRNILVKGACGIGLGYSCQDLLTRDVTADNALDQASFVLQEKALLGKIVRTLSLRVWKLTQISSDLLVSLSKYKAPGLEDDDTKATSPLMVKRDEDVGDDLWGVTGLVMGLGMSISALSRAGSYDAMCSIKILLTSWIAQADFILTESTTGCQSSDMLLTTGACLVLPIVASVCRRLEKMHDNELSDLLFCYENLISKIQMEKTCNILHHNQLMAACVGAGSLISFILDEGLVLLDVHQVKNLLGEFKKIYSDTYPHLVHLGAFLGVVNAMGADTGSKTDHRSPEIVPVTFSEGRESSRINAPLLSSSCFAEELLALIQDIFLVAQDSSDSQLQAYASWAMSFLHQHLCSEEDKDENISSLPNNQSFSKDATVMQLSTWLMQLDYSKDTPHVNTVAAVLRCLSSAPRLPKLDWGAVIRRCMKYEAHISEFLPQDTSSVKSSLRKECVLFSLAHANKIDPLLSFLDELTSLFRFRTLDLITQSCLLFHLLNLTRIFSSSRTKMLLEDISEFLSSLFSSYRNYNVKQKRFLLLACWKGLSNCFDEDSLDTSEYLSGMEKCMEILFASLPAQPTAFSELELMPTLEWNEAIVCLGKARKAWLLDLLQVSTVTLVSRDDYFGAMLKKMLAITQLVKLGSLPLTELAKLKSYMLNAPSQGMWKLFVEITAVIQAAEGSIKRQWVISVLEISCITKYPSTALQFLGLISGCFCKYMPLLVLDPQAVLVDLPVTLSSLLSSIKWGGVADAAVSCLWTLTVRIYSWAKTFTCIDESLNLDIDPSEAEMSNLLMQVLLDACHNLKEFLPLKNQLMLANMVMC</sequence>
<dbReference type="Proteomes" id="UP000596660">
    <property type="component" value="Unplaced"/>
</dbReference>
<evidence type="ECO:0000259" key="1">
    <source>
        <dbReference type="Pfam" id="PF12530"/>
    </source>
</evidence>
<evidence type="ECO:0000313" key="2">
    <source>
        <dbReference type="EnsemblPlants" id="AUR62043055-RA:cds"/>
    </source>
</evidence>
<organism evidence="2 3">
    <name type="scientific">Chenopodium quinoa</name>
    <name type="common">Quinoa</name>
    <dbReference type="NCBI Taxonomy" id="63459"/>
    <lineage>
        <taxon>Eukaryota</taxon>
        <taxon>Viridiplantae</taxon>
        <taxon>Streptophyta</taxon>
        <taxon>Embryophyta</taxon>
        <taxon>Tracheophyta</taxon>
        <taxon>Spermatophyta</taxon>
        <taxon>Magnoliopsida</taxon>
        <taxon>eudicotyledons</taxon>
        <taxon>Gunneridae</taxon>
        <taxon>Pentapetalae</taxon>
        <taxon>Caryophyllales</taxon>
        <taxon>Chenopodiaceae</taxon>
        <taxon>Chenopodioideae</taxon>
        <taxon>Atripliceae</taxon>
        <taxon>Chenopodium</taxon>
    </lineage>
</organism>
<accession>A0A803NAL5</accession>
<dbReference type="Pfam" id="PF12530">
    <property type="entry name" value="DUF3730"/>
    <property type="match status" value="2"/>
</dbReference>
<dbReference type="OMA" id="MATYDAQ"/>
<name>A0A803NAL5_CHEQI</name>
<dbReference type="InterPro" id="IPR022542">
    <property type="entry name" value="FOCAD/RST1_DUF3730"/>
</dbReference>
<dbReference type="Gramene" id="AUR62043055-RA">
    <property type="protein sequence ID" value="AUR62043055-RA:cds"/>
    <property type="gene ID" value="AUR62043055"/>
</dbReference>
<dbReference type="PANTHER" id="PTHR16212:SF4">
    <property type="entry name" value="FOCADHESIN"/>
    <property type="match status" value="1"/>
</dbReference>
<dbReference type="InterPro" id="IPR045163">
    <property type="entry name" value="Focadhesin/RST1"/>
</dbReference>
<dbReference type="EnsemblPlants" id="AUR62043055-RA">
    <property type="protein sequence ID" value="AUR62043055-RA:cds"/>
    <property type="gene ID" value="AUR62043055"/>
</dbReference>
<reference evidence="2" key="1">
    <citation type="journal article" date="2017" name="Nature">
        <title>The genome of Chenopodium quinoa.</title>
        <authorList>
            <person name="Jarvis D.E."/>
            <person name="Ho Y.S."/>
            <person name="Lightfoot D.J."/>
            <person name="Schmoeckel S.M."/>
            <person name="Li B."/>
            <person name="Borm T.J.A."/>
            <person name="Ohyanagi H."/>
            <person name="Mineta K."/>
            <person name="Michell C.T."/>
            <person name="Saber N."/>
            <person name="Kharbatia N.M."/>
            <person name="Rupper R.R."/>
            <person name="Sharp A.R."/>
            <person name="Dally N."/>
            <person name="Boughton B.A."/>
            <person name="Woo Y.H."/>
            <person name="Gao G."/>
            <person name="Schijlen E.G.W.M."/>
            <person name="Guo X."/>
            <person name="Momin A.A."/>
            <person name="Negrao S."/>
            <person name="Al-Babili S."/>
            <person name="Gehring C."/>
            <person name="Roessner U."/>
            <person name="Jung C."/>
            <person name="Murphy K."/>
            <person name="Arold S.T."/>
            <person name="Gojobori T."/>
            <person name="van der Linden C.G."/>
            <person name="van Loo E.N."/>
            <person name="Jellen E.N."/>
            <person name="Maughan P.J."/>
            <person name="Tester M."/>
        </authorList>
    </citation>
    <scope>NUCLEOTIDE SEQUENCE [LARGE SCALE GENOMIC DNA]</scope>
    <source>
        <strain evidence="2">cv. PI 614886</strain>
    </source>
</reference>